<feature type="domain" description="IstB-like ATP-binding" evidence="1">
    <location>
        <begin position="2"/>
        <end position="59"/>
    </location>
</feature>
<comment type="caution">
    <text evidence="2">The sequence shown here is derived from an EMBL/GenBank/DDBJ whole genome shotgun (WGS) entry which is preliminary data.</text>
</comment>
<keyword evidence="3" id="KW-1185">Reference proteome</keyword>
<evidence type="ECO:0000313" key="2">
    <source>
        <dbReference type="EMBL" id="GJD98085.1"/>
    </source>
</evidence>
<dbReference type="InterPro" id="IPR027417">
    <property type="entry name" value="P-loop_NTPase"/>
</dbReference>
<accession>A0ABQ4S8U0</accession>
<organism evidence="2 3">
    <name type="scientific">Methylobacterium iners</name>
    <dbReference type="NCBI Taxonomy" id="418707"/>
    <lineage>
        <taxon>Bacteria</taxon>
        <taxon>Pseudomonadati</taxon>
        <taxon>Pseudomonadota</taxon>
        <taxon>Alphaproteobacteria</taxon>
        <taxon>Hyphomicrobiales</taxon>
        <taxon>Methylobacteriaceae</taxon>
        <taxon>Methylobacterium</taxon>
    </lineage>
</organism>
<evidence type="ECO:0000313" key="3">
    <source>
        <dbReference type="Proteomes" id="UP001055125"/>
    </source>
</evidence>
<sequence>MRCVRDLHQGNFLTDNRNAVLIGGTGSGKTHLAIAIGANCVREREARVRFFNTVDLVNQPVLGRHVAPAATHLEYVQMPEITRRSSTRGLPGSPRGRCGSITAQASSDNQNRRAIATSRVSEPNHRSKTQISAVRCMRPLPEPRTLHVSQRVAVAGGASVALWVIKFSVGR</sequence>
<dbReference type="Gene3D" id="3.40.50.300">
    <property type="entry name" value="P-loop containing nucleotide triphosphate hydrolases"/>
    <property type="match status" value="1"/>
</dbReference>
<name>A0ABQ4S8U0_9HYPH</name>
<dbReference type="SUPFAM" id="SSF52540">
    <property type="entry name" value="P-loop containing nucleoside triphosphate hydrolases"/>
    <property type="match status" value="1"/>
</dbReference>
<protein>
    <recommendedName>
        <fullName evidence="1">IstB-like ATP-binding domain-containing protein</fullName>
    </recommendedName>
</protein>
<proteinExistence type="predicted"/>
<gene>
    <name evidence="2" type="ORF">OCOJLMKI_5324</name>
</gene>
<reference evidence="2" key="2">
    <citation type="submission" date="2021-08" db="EMBL/GenBank/DDBJ databases">
        <authorList>
            <person name="Tani A."/>
            <person name="Ola A."/>
            <person name="Ogura Y."/>
            <person name="Katsura K."/>
            <person name="Hayashi T."/>
        </authorList>
    </citation>
    <scope>NUCLEOTIDE SEQUENCE</scope>
    <source>
        <strain evidence="2">DSM 19015</strain>
    </source>
</reference>
<dbReference type="EMBL" id="BPQP01000171">
    <property type="protein sequence ID" value="GJD98085.1"/>
    <property type="molecule type" value="Genomic_DNA"/>
</dbReference>
<dbReference type="Pfam" id="PF01695">
    <property type="entry name" value="IstB_IS21"/>
    <property type="match status" value="1"/>
</dbReference>
<evidence type="ECO:0000259" key="1">
    <source>
        <dbReference type="Pfam" id="PF01695"/>
    </source>
</evidence>
<dbReference type="InterPro" id="IPR002611">
    <property type="entry name" value="IstB_ATP-bd"/>
</dbReference>
<reference evidence="2" key="1">
    <citation type="journal article" date="2021" name="Front. Microbiol.">
        <title>Comprehensive Comparative Genomics and Phenotyping of Methylobacterium Species.</title>
        <authorList>
            <person name="Alessa O."/>
            <person name="Ogura Y."/>
            <person name="Fujitani Y."/>
            <person name="Takami H."/>
            <person name="Hayashi T."/>
            <person name="Sahin N."/>
            <person name="Tani A."/>
        </authorList>
    </citation>
    <scope>NUCLEOTIDE SEQUENCE</scope>
    <source>
        <strain evidence="2">DSM 19015</strain>
    </source>
</reference>
<dbReference type="Proteomes" id="UP001055125">
    <property type="component" value="Unassembled WGS sequence"/>
</dbReference>